<protein>
    <recommendedName>
        <fullName evidence="1">Domain X domain-containing protein</fullName>
    </recommendedName>
</protein>
<dbReference type="InterPro" id="IPR024937">
    <property type="entry name" value="Domain_X"/>
</dbReference>
<dbReference type="EMBL" id="JAOSIT010000018">
    <property type="protein sequence ID" value="MDO8057431.1"/>
    <property type="molecule type" value="Genomic_DNA"/>
</dbReference>
<dbReference type="RefSeq" id="WP_304513031.1">
    <property type="nucleotide sequence ID" value="NZ_JAOSIT010000018.1"/>
</dbReference>
<accession>A0ABT9D170</accession>
<evidence type="ECO:0000313" key="3">
    <source>
        <dbReference type="Proteomes" id="UP001170666"/>
    </source>
</evidence>
<proteinExistence type="predicted"/>
<keyword evidence="3" id="KW-1185">Reference proteome</keyword>
<evidence type="ECO:0000313" key="2">
    <source>
        <dbReference type="EMBL" id="MDO8057431.1"/>
    </source>
</evidence>
<sequence length="104" mass="12475">MKHDKTLADRDELEIIQTYKIIVREIIQYFCLANNLGVLTHLNYLAEDSCLKTLVRKRKISIARTWKKLKIGSTWDISYINKRKTQYEPWVIYSWDEIKKNAQL</sequence>
<organism evidence="2 3">
    <name type="scientific">Candidatus Phytoplasma gossypii</name>
    <dbReference type="NCBI Taxonomy" id="2982629"/>
    <lineage>
        <taxon>Bacteria</taxon>
        <taxon>Bacillati</taxon>
        <taxon>Mycoplasmatota</taxon>
        <taxon>Mollicutes</taxon>
        <taxon>Acholeplasmatales</taxon>
        <taxon>Acholeplasmataceae</taxon>
        <taxon>Candidatus Phytoplasma</taxon>
        <taxon>16SrII (Peanut WB group)</taxon>
    </lineage>
</organism>
<evidence type="ECO:0000259" key="1">
    <source>
        <dbReference type="Pfam" id="PF01348"/>
    </source>
</evidence>
<gene>
    <name evidence="2" type="ORF">OC698_01840</name>
</gene>
<name>A0ABT9D170_9MOLU</name>
<feature type="domain" description="Domain X" evidence="1">
    <location>
        <begin position="8"/>
        <end position="70"/>
    </location>
</feature>
<dbReference type="Pfam" id="PF01348">
    <property type="entry name" value="Intron_maturas2"/>
    <property type="match status" value="1"/>
</dbReference>
<reference evidence="2 3" key="1">
    <citation type="journal article" date="2023" name="Int. J. Syst. Evol. Microbiol.">
        <title>The observation of taxonomic boundaries for the 16SrII and 16SrXXV phytoplasmas using genome-based delimitation.</title>
        <authorList>
            <person name="Rodrigues Jardim B."/>
            <person name="Tran-Nguyen L.T.T."/>
            <person name="Gambley C."/>
            <person name="Al-Sadi A.M."/>
            <person name="Al-Subhi A.M."/>
            <person name="Foissac X."/>
            <person name="Salar P."/>
            <person name="Cai H."/>
            <person name="Yang J.Y."/>
            <person name="Davis R."/>
            <person name="Jones L."/>
            <person name="Rodoni B."/>
            <person name="Constable F.E."/>
        </authorList>
    </citation>
    <scope>NUCLEOTIDE SEQUENCE [LARGE SCALE GENOMIC DNA]</scope>
    <source>
        <strain evidence="2">BAWM-BFA-CoWB</strain>
    </source>
</reference>
<dbReference type="Proteomes" id="UP001170666">
    <property type="component" value="Unassembled WGS sequence"/>
</dbReference>
<comment type="caution">
    <text evidence="2">The sequence shown here is derived from an EMBL/GenBank/DDBJ whole genome shotgun (WGS) entry which is preliminary data.</text>
</comment>